<keyword evidence="1" id="KW-0812">Transmembrane</keyword>
<organism evidence="2 3">
    <name type="scientific">Streptosporangium carneum</name>
    <dbReference type="NCBI Taxonomy" id="47481"/>
    <lineage>
        <taxon>Bacteria</taxon>
        <taxon>Bacillati</taxon>
        <taxon>Actinomycetota</taxon>
        <taxon>Actinomycetes</taxon>
        <taxon>Streptosporangiales</taxon>
        <taxon>Streptosporangiaceae</taxon>
        <taxon>Streptosporangium</taxon>
    </lineage>
</organism>
<dbReference type="AlphaFoldDB" id="A0A9W6MGB1"/>
<evidence type="ECO:0000313" key="3">
    <source>
        <dbReference type="Proteomes" id="UP001143474"/>
    </source>
</evidence>
<protein>
    <submittedName>
        <fullName evidence="2">Uncharacterized protein</fullName>
    </submittedName>
</protein>
<dbReference type="RefSeq" id="WP_271221274.1">
    <property type="nucleotide sequence ID" value="NZ_BAAAVD010000012.1"/>
</dbReference>
<reference evidence="2" key="2">
    <citation type="submission" date="2023-01" db="EMBL/GenBank/DDBJ databases">
        <authorList>
            <person name="Sun Q."/>
            <person name="Evtushenko L."/>
        </authorList>
    </citation>
    <scope>NUCLEOTIDE SEQUENCE</scope>
    <source>
        <strain evidence="2">VKM Ac-2007</strain>
    </source>
</reference>
<proteinExistence type="predicted"/>
<feature type="transmembrane region" description="Helical" evidence="1">
    <location>
        <begin position="59"/>
        <end position="78"/>
    </location>
</feature>
<gene>
    <name evidence="2" type="ORF">GCM10017600_63820</name>
</gene>
<evidence type="ECO:0000313" key="2">
    <source>
        <dbReference type="EMBL" id="GLK12972.1"/>
    </source>
</evidence>
<dbReference type="EMBL" id="BSEV01000019">
    <property type="protein sequence ID" value="GLK12972.1"/>
    <property type="molecule type" value="Genomic_DNA"/>
</dbReference>
<feature type="transmembrane region" description="Helical" evidence="1">
    <location>
        <begin position="219"/>
        <end position="241"/>
    </location>
</feature>
<feature type="transmembrane region" description="Helical" evidence="1">
    <location>
        <begin position="84"/>
        <end position="104"/>
    </location>
</feature>
<feature type="transmembrane region" description="Helical" evidence="1">
    <location>
        <begin position="192"/>
        <end position="213"/>
    </location>
</feature>
<dbReference type="Proteomes" id="UP001143474">
    <property type="component" value="Unassembled WGS sequence"/>
</dbReference>
<evidence type="ECO:0000256" key="1">
    <source>
        <dbReference type="SAM" id="Phobius"/>
    </source>
</evidence>
<keyword evidence="3" id="KW-1185">Reference proteome</keyword>
<keyword evidence="1" id="KW-1133">Transmembrane helix</keyword>
<reference evidence="2" key="1">
    <citation type="journal article" date="2014" name="Int. J. Syst. Evol. Microbiol.">
        <title>Complete genome sequence of Corynebacterium casei LMG S-19264T (=DSM 44701T), isolated from a smear-ripened cheese.</title>
        <authorList>
            <consortium name="US DOE Joint Genome Institute (JGI-PGF)"/>
            <person name="Walter F."/>
            <person name="Albersmeier A."/>
            <person name="Kalinowski J."/>
            <person name="Ruckert C."/>
        </authorList>
    </citation>
    <scope>NUCLEOTIDE SEQUENCE</scope>
    <source>
        <strain evidence="2">VKM Ac-2007</strain>
    </source>
</reference>
<comment type="caution">
    <text evidence="2">The sequence shown here is derived from an EMBL/GenBank/DDBJ whole genome shotgun (WGS) entry which is preliminary data.</text>
</comment>
<accession>A0A9W6MGB1</accession>
<name>A0A9W6MGB1_9ACTN</name>
<feature type="transmembrane region" description="Helical" evidence="1">
    <location>
        <begin position="162"/>
        <end position="185"/>
    </location>
</feature>
<keyword evidence="1" id="KW-0472">Membrane</keyword>
<sequence>MDSWPELAGIGDDVPAPPGPEIVRGALRRSALEGGRPPAVPKAVRAWALLTAEARVQPVSIWLISALVMTVGVGFVLAKPYTAVFVLAMVAPLVAGAGVAAAYGPRDDRVLELVAVTPTSPRVILLARMTLVFGYDLALALVASAMLSPFQDSVPGPVSTGLVSLVTAWLGPTTVLAALSLLLSVCWNAEGAVGVALGVWGLYLMSFTKWPVLAGIRQLWTTSPATIGLALVLASAAVVAAGRGEPIRRLRATHGS</sequence>
<feature type="transmembrane region" description="Helical" evidence="1">
    <location>
        <begin position="125"/>
        <end position="150"/>
    </location>
</feature>